<feature type="non-terminal residue" evidence="2">
    <location>
        <position position="1"/>
    </location>
</feature>
<comment type="caution">
    <text evidence="2">The sequence shown here is derived from an EMBL/GenBank/DDBJ whole genome shotgun (WGS) entry which is preliminary data.</text>
</comment>
<name>A0A7C8IEC5_9PLEO</name>
<proteinExistence type="predicted"/>
<keyword evidence="1" id="KW-1133">Transmembrane helix</keyword>
<feature type="transmembrane region" description="Helical" evidence="1">
    <location>
        <begin position="156"/>
        <end position="177"/>
    </location>
</feature>
<keyword evidence="1" id="KW-0472">Membrane</keyword>
<keyword evidence="1" id="KW-0812">Transmembrane</keyword>
<feature type="transmembrane region" description="Helical" evidence="1">
    <location>
        <begin position="79"/>
        <end position="101"/>
    </location>
</feature>
<feature type="transmembrane region" description="Helical" evidence="1">
    <location>
        <begin position="113"/>
        <end position="136"/>
    </location>
</feature>
<gene>
    <name evidence="2" type="ORF">BDV95DRAFT_481972</name>
</gene>
<accession>A0A7C8IEC5</accession>
<evidence type="ECO:0000313" key="2">
    <source>
        <dbReference type="EMBL" id="KAF2877534.1"/>
    </source>
</evidence>
<sequence length="199" mass="22577">VNNLTDGTRSLNSLNQMGIFTNFIRPTDPRWLGSQRHHLTLLLAKNVFLVGFLILVCVEAGLFWSWWKLEHSRKGDQVYSFWLRIGLSLVPELLLTPCQIYSVATQRWHPVSALVTSLISCGLWACALSLNVMLVFSNETGFPNLSAWYDLCYTEAGLQGVIALIYLVLMGFAAAAVHRYKKDVRLKRVQQEVERMMTG</sequence>
<feature type="transmembrane region" description="Helical" evidence="1">
    <location>
        <begin position="46"/>
        <end position="67"/>
    </location>
</feature>
<keyword evidence="3" id="KW-1185">Reference proteome</keyword>
<reference evidence="2 3" key="1">
    <citation type="submission" date="2020-01" db="EMBL/GenBank/DDBJ databases">
        <authorList>
            <consortium name="DOE Joint Genome Institute"/>
            <person name="Haridas S."/>
            <person name="Albert R."/>
            <person name="Binder M."/>
            <person name="Bloem J."/>
            <person name="Labutti K."/>
            <person name="Salamov A."/>
            <person name="Andreopoulos B."/>
            <person name="Baker S.E."/>
            <person name="Barry K."/>
            <person name="Bills G."/>
            <person name="Bluhm B.H."/>
            <person name="Cannon C."/>
            <person name="Castanera R."/>
            <person name="Culley D.E."/>
            <person name="Daum C."/>
            <person name="Ezra D."/>
            <person name="Gonzalez J.B."/>
            <person name="Henrissat B."/>
            <person name="Kuo A."/>
            <person name="Liang C."/>
            <person name="Lipzen A."/>
            <person name="Lutzoni F."/>
            <person name="Magnuson J."/>
            <person name="Mondo S."/>
            <person name="Nolan M."/>
            <person name="Ohm R."/>
            <person name="Pangilinan J."/>
            <person name="Park H.-J.H."/>
            <person name="Ramirez L."/>
            <person name="Alfaro M."/>
            <person name="Sun H."/>
            <person name="Tritt A."/>
            <person name="Yoshinaga Y."/>
            <person name="Zwiers L.-H.L."/>
            <person name="Turgeon B.G."/>
            <person name="Goodwin S.B."/>
            <person name="Spatafora J.W."/>
            <person name="Crous P.W."/>
            <person name="Grigoriev I.V."/>
        </authorList>
    </citation>
    <scope>NUCLEOTIDE SEQUENCE [LARGE SCALE GENOMIC DNA]</scope>
    <source>
        <strain evidence="2 3">CBS 611.86</strain>
    </source>
</reference>
<evidence type="ECO:0000256" key="1">
    <source>
        <dbReference type="SAM" id="Phobius"/>
    </source>
</evidence>
<evidence type="ECO:0000313" key="3">
    <source>
        <dbReference type="Proteomes" id="UP000481861"/>
    </source>
</evidence>
<dbReference type="OrthoDB" id="4167046at2759"/>
<organism evidence="2 3">
    <name type="scientific">Massariosphaeria phaeospora</name>
    <dbReference type="NCBI Taxonomy" id="100035"/>
    <lineage>
        <taxon>Eukaryota</taxon>
        <taxon>Fungi</taxon>
        <taxon>Dikarya</taxon>
        <taxon>Ascomycota</taxon>
        <taxon>Pezizomycotina</taxon>
        <taxon>Dothideomycetes</taxon>
        <taxon>Pleosporomycetidae</taxon>
        <taxon>Pleosporales</taxon>
        <taxon>Pleosporales incertae sedis</taxon>
        <taxon>Massariosphaeria</taxon>
    </lineage>
</organism>
<dbReference type="EMBL" id="JAADJZ010000002">
    <property type="protein sequence ID" value="KAF2877534.1"/>
    <property type="molecule type" value="Genomic_DNA"/>
</dbReference>
<protein>
    <submittedName>
        <fullName evidence="2">Uncharacterized protein</fullName>
    </submittedName>
</protein>
<dbReference type="Proteomes" id="UP000481861">
    <property type="component" value="Unassembled WGS sequence"/>
</dbReference>
<dbReference type="AlphaFoldDB" id="A0A7C8IEC5"/>